<evidence type="ECO:0000313" key="6">
    <source>
        <dbReference type="EMBL" id="KAJ2674350.1"/>
    </source>
</evidence>
<dbReference type="OrthoDB" id="5555675at2759"/>
<keyword evidence="2" id="KW-0964">Secreted</keyword>
<dbReference type="EMBL" id="JANBTW010000058">
    <property type="protein sequence ID" value="KAJ2674350.1"/>
    <property type="molecule type" value="Genomic_DNA"/>
</dbReference>
<comment type="caution">
    <text evidence="6">The sequence shown here is derived from an EMBL/GenBank/DDBJ whole genome shotgun (WGS) entry which is preliminary data.</text>
</comment>
<evidence type="ECO:0000256" key="3">
    <source>
        <dbReference type="ARBA" id="ARBA00022729"/>
    </source>
</evidence>
<reference evidence="6" key="1">
    <citation type="submission" date="2022-07" db="EMBL/GenBank/DDBJ databases">
        <title>Phylogenomic reconstructions and comparative analyses of Kickxellomycotina fungi.</title>
        <authorList>
            <person name="Reynolds N.K."/>
            <person name="Stajich J.E."/>
            <person name="Barry K."/>
            <person name="Grigoriev I.V."/>
            <person name="Crous P."/>
            <person name="Smith M.E."/>
        </authorList>
    </citation>
    <scope>NUCLEOTIDE SEQUENCE</scope>
    <source>
        <strain evidence="6">NRRL 3115</strain>
    </source>
</reference>
<gene>
    <name evidence="6" type="ORF">GGI25_004370</name>
</gene>
<evidence type="ECO:0000256" key="4">
    <source>
        <dbReference type="SAM" id="SignalP"/>
    </source>
</evidence>
<sequence>MRIFQATTLFFVFGQLLATPSAAKQYDSPAIKDSTIMRSTVSCPDCPDRNCYKCTLGHDDKLTVNTGGLAYNRALIGFHMPVDGSQVTSCTVQVPAFVTPLQSSLNVTVNTANPSDWNEDTVDGENAPDAGDQIAFVTVPSYNNLGPIDITPACQGAVNGEFSVYFGAQFGYYQLWSENSGNPAILHITTK</sequence>
<keyword evidence="3 4" id="KW-0732">Signal</keyword>
<proteinExistence type="predicted"/>
<protein>
    <recommendedName>
        <fullName evidence="5">Carbohydrate-binding module family 96 domain-containing protein</fullName>
    </recommendedName>
</protein>
<evidence type="ECO:0000259" key="5">
    <source>
        <dbReference type="Pfam" id="PF24517"/>
    </source>
</evidence>
<evidence type="ECO:0000256" key="1">
    <source>
        <dbReference type="ARBA" id="ARBA00004613"/>
    </source>
</evidence>
<name>A0A9W8G6P6_9FUNG</name>
<dbReference type="Proteomes" id="UP001151518">
    <property type="component" value="Unassembled WGS sequence"/>
</dbReference>
<feature type="chain" id="PRO_5040959084" description="Carbohydrate-binding module family 96 domain-containing protein" evidence="4">
    <location>
        <begin position="19"/>
        <end position="191"/>
    </location>
</feature>
<dbReference type="GO" id="GO:0005576">
    <property type="term" value="C:extracellular region"/>
    <property type="evidence" value="ECO:0007669"/>
    <property type="project" value="UniProtKB-SubCell"/>
</dbReference>
<accession>A0A9W8G6P6</accession>
<dbReference type="AlphaFoldDB" id="A0A9W8G6P6"/>
<feature type="signal peptide" evidence="4">
    <location>
        <begin position="1"/>
        <end position="18"/>
    </location>
</feature>
<comment type="subcellular location">
    <subcellularLocation>
        <location evidence="1">Secreted</location>
    </subcellularLocation>
</comment>
<feature type="domain" description="Carbohydrate-binding module family 96" evidence="5">
    <location>
        <begin position="57"/>
        <end position="188"/>
    </location>
</feature>
<organism evidence="6 7">
    <name type="scientific">Coemansia spiralis</name>
    <dbReference type="NCBI Taxonomy" id="417178"/>
    <lineage>
        <taxon>Eukaryota</taxon>
        <taxon>Fungi</taxon>
        <taxon>Fungi incertae sedis</taxon>
        <taxon>Zoopagomycota</taxon>
        <taxon>Kickxellomycotina</taxon>
        <taxon>Kickxellomycetes</taxon>
        <taxon>Kickxellales</taxon>
        <taxon>Kickxellaceae</taxon>
        <taxon>Coemansia</taxon>
    </lineage>
</organism>
<evidence type="ECO:0000313" key="7">
    <source>
        <dbReference type="Proteomes" id="UP001151518"/>
    </source>
</evidence>
<dbReference type="InterPro" id="IPR055372">
    <property type="entry name" value="CBM96"/>
</dbReference>
<evidence type="ECO:0000256" key="2">
    <source>
        <dbReference type="ARBA" id="ARBA00022525"/>
    </source>
</evidence>
<dbReference type="Pfam" id="PF24517">
    <property type="entry name" value="CBM96"/>
    <property type="match status" value="1"/>
</dbReference>